<sequence>MSDFLWNKQQRFLWHKQCKLSTALAIEVPTTQVTEISIAQTTDISMAQATEVPMAIQVLPQVQNSNKVRTSRLSKLKPHTQTYPYPSETAPFKPPYPLILRC</sequence>
<dbReference type="Proteomes" id="UP000439903">
    <property type="component" value="Unassembled WGS sequence"/>
</dbReference>
<dbReference type="EMBL" id="WTPW01000876">
    <property type="protein sequence ID" value="KAF0472449.1"/>
    <property type="molecule type" value="Genomic_DNA"/>
</dbReference>
<dbReference type="AlphaFoldDB" id="A0A8H3XJB4"/>
<keyword evidence="2" id="KW-1185">Reference proteome</keyword>
<accession>A0A8H3XJB4</accession>
<evidence type="ECO:0000313" key="2">
    <source>
        <dbReference type="Proteomes" id="UP000439903"/>
    </source>
</evidence>
<comment type="caution">
    <text evidence="1">The sequence shown here is derived from an EMBL/GenBank/DDBJ whole genome shotgun (WGS) entry which is preliminary data.</text>
</comment>
<protein>
    <submittedName>
        <fullName evidence="1">Uncharacterized protein</fullName>
    </submittedName>
</protein>
<proteinExistence type="predicted"/>
<gene>
    <name evidence="1" type="ORF">F8M41_025020</name>
</gene>
<name>A0A8H3XJB4_GIGMA</name>
<evidence type="ECO:0000313" key="1">
    <source>
        <dbReference type="EMBL" id="KAF0472449.1"/>
    </source>
</evidence>
<organism evidence="1 2">
    <name type="scientific">Gigaspora margarita</name>
    <dbReference type="NCBI Taxonomy" id="4874"/>
    <lineage>
        <taxon>Eukaryota</taxon>
        <taxon>Fungi</taxon>
        <taxon>Fungi incertae sedis</taxon>
        <taxon>Mucoromycota</taxon>
        <taxon>Glomeromycotina</taxon>
        <taxon>Glomeromycetes</taxon>
        <taxon>Diversisporales</taxon>
        <taxon>Gigasporaceae</taxon>
        <taxon>Gigaspora</taxon>
    </lineage>
</organism>
<reference evidence="1 2" key="1">
    <citation type="journal article" date="2019" name="Environ. Microbiol.">
        <title>At the nexus of three kingdoms: the genome of the mycorrhizal fungus Gigaspora margarita provides insights into plant, endobacterial and fungal interactions.</title>
        <authorList>
            <person name="Venice F."/>
            <person name="Ghignone S."/>
            <person name="Salvioli di Fossalunga A."/>
            <person name="Amselem J."/>
            <person name="Novero M."/>
            <person name="Xianan X."/>
            <person name="Sedzielewska Toro K."/>
            <person name="Morin E."/>
            <person name="Lipzen A."/>
            <person name="Grigoriev I.V."/>
            <person name="Henrissat B."/>
            <person name="Martin F.M."/>
            <person name="Bonfante P."/>
        </authorList>
    </citation>
    <scope>NUCLEOTIDE SEQUENCE [LARGE SCALE GENOMIC DNA]</scope>
    <source>
        <strain evidence="1 2">BEG34</strain>
    </source>
</reference>